<evidence type="ECO:0000256" key="1">
    <source>
        <dbReference type="SAM" id="Phobius"/>
    </source>
</evidence>
<feature type="transmembrane region" description="Helical" evidence="1">
    <location>
        <begin position="20"/>
        <end position="41"/>
    </location>
</feature>
<keyword evidence="1" id="KW-0472">Membrane</keyword>
<name>A0A6G5A155_RHIMP</name>
<proteinExistence type="predicted"/>
<evidence type="ECO:0000313" key="2">
    <source>
        <dbReference type="EMBL" id="NIE44741.1"/>
    </source>
</evidence>
<protein>
    <submittedName>
        <fullName evidence="2">Uncharacterized protein</fullName>
    </submittedName>
</protein>
<organism evidence="2">
    <name type="scientific">Rhipicephalus microplus</name>
    <name type="common">Cattle tick</name>
    <name type="synonym">Boophilus microplus</name>
    <dbReference type="NCBI Taxonomy" id="6941"/>
    <lineage>
        <taxon>Eukaryota</taxon>
        <taxon>Metazoa</taxon>
        <taxon>Ecdysozoa</taxon>
        <taxon>Arthropoda</taxon>
        <taxon>Chelicerata</taxon>
        <taxon>Arachnida</taxon>
        <taxon>Acari</taxon>
        <taxon>Parasitiformes</taxon>
        <taxon>Ixodida</taxon>
        <taxon>Ixodoidea</taxon>
        <taxon>Ixodidae</taxon>
        <taxon>Rhipicephalinae</taxon>
        <taxon>Rhipicephalus</taxon>
        <taxon>Boophilus</taxon>
    </lineage>
</organism>
<sequence>MMYWASYIACKLFGTMEGLLRVIFCLFFIQSLFLLLLLLFLESECIMQWLLKTSSVAEVYYMRRIHYWALALEERL</sequence>
<accession>A0A6G5A155</accession>
<dbReference type="AlphaFoldDB" id="A0A6G5A155"/>
<keyword evidence="1" id="KW-0812">Transmembrane</keyword>
<keyword evidence="1" id="KW-1133">Transmembrane helix</keyword>
<reference evidence="2" key="1">
    <citation type="submission" date="2020-03" db="EMBL/GenBank/DDBJ databases">
        <title>A transcriptome and proteome of the tick Rhipicephalus microplus shaped by the genetic composition of its hosts and developmental stage.</title>
        <authorList>
            <person name="Garcia G.R."/>
            <person name="Ribeiro J.M.C."/>
            <person name="Maruyama S.R."/>
            <person name="Gardinasse L.G."/>
            <person name="Nelson K."/>
            <person name="Ferreira B.R."/>
            <person name="Andrade T.G."/>
            <person name="Santos I.K.F.M."/>
        </authorList>
    </citation>
    <scope>NUCLEOTIDE SEQUENCE</scope>
    <source>
        <strain evidence="2">NSGR</strain>
        <tissue evidence="2">Salivary glands</tissue>
    </source>
</reference>
<dbReference type="EMBL" id="GIKN01002468">
    <property type="protein sequence ID" value="NIE44741.1"/>
    <property type="molecule type" value="Transcribed_RNA"/>
</dbReference>